<comment type="caution">
    <text evidence="2">The sequence shown here is derived from an EMBL/GenBank/DDBJ whole genome shotgun (WGS) entry which is preliminary data.</text>
</comment>
<dbReference type="EMBL" id="WNYA01013933">
    <property type="protein sequence ID" value="KAG8539603.1"/>
    <property type="molecule type" value="Genomic_DNA"/>
</dbReference>
<dbReference type="AlphaFoldDB" id="A0AAV6Z056"/>
<evidence type="ECO:0000313" key="3">
    <source>
        <dbReference type="Proteomes" id="UP000824782"/>
    </source>
</evidence>
<name>A0AAV6Z056_ENGPU</name>
<organism evidence="2 3">
    <name type="scientific">Engystomops pustulosus</name>
    <name type="common">Tungara frog</name>
    <name type="synonym">Physalaemus pustulosus</name>
    <dbReference type="NCBI Taxonomy" id="76066"/>
    <lineage>
        <taxon>Eukaryota</taxon>
        <taxon>Metazoa</taxon>
        <taxon>Chordata</taxon>
        <taxon>Craniata</taxon>
        <taxon>Vertebrata</taxon>
        <taxon>Euteleostomi</taxon>
        <taxon>Amphibia</taxon>
        <taxon>Batrachia</taxon>
        <taxon>Anura</taxon>
        <taxon>Neobatrachia</taxon>
        <taxon>Hyloidea</taxon>
        <taxon>Leptodactylidae</taxon>
        <taxon>Leiuperinae</taxon>
        <taxon>Engystomops</taxon>
    </lineage>
</organism>
<sequence>MSAARSAEPDTMKPPTRRRSAPRRYNTPDPLRATTTRLIWTTREKQELLRSLKRQLRERTPKLTVQGRSDQEDLVPCASPATLTNYTSQDALQRSMLTSSQDVGGLYSPDAPWVS</sequence>
<proteinExistence type="predicted"/>
<evidence type="ECO:0000256" key="1">
    <source>
        <dbReference type="SAM" id="MobiDB-lite"/>
    </source>
</evidence>
<protein>
    <submittedName>
        <fullName evidence="2">Uncharacterized protein</fullName>
    </submittedName>
</protein>
<feature type="region of interest" description="Disordered" evidence="1">
    <location>
        <begin position="1"/>
        <end position="36"/>
    </location>
</feature>
<accession>A0AAV6Z056</accession>
<reference evidence="2" key="1">
    <citation type="thesis" date="2020" institute="ProQuest LLC" country="789 East Eisenhower Parkway, Ann Arbor, MI, USA">
        <title>Comparative Genomics and Chromosome Evolution.</title>
        <authorList>
            <person name="Mudd A.B."/>
        </authorList>
    </citation>
    <scope>NUCLEOTIDE SEQUENCE</scope>
    <source>
        <strain evidence="2">237g6f4</strain>
        <tissue evidence="2">Blood</tissue>
    </source>
</reference>
<gene>
    <name evidence="2" type="ORF">GDO81_020658</name>
</gene>
<keyword evidence="3" id="KW-1185">Reference proteome</keyword>
<dbReference type="Proteomes" id="UP000824782">
    <property type="component" value="Unassembled WGS sequence"/>
</dbReference>
<evidence type="ECO:0000313" key="2">
    <source>
        <dbReference type="EMBL" id="KAG8539603.1"/>
    </source>
</evidence>